<proteinExistence type="predicted"/>
<dbReference type="RefSeq" id="WP_317490640.1">
    <property type="nucleotide sequence ID" value="NZ_CP136051.1"/>
</dbReference>
<accession>A0ABZ0ITZ6</accession>
<organism evidence="1 2">
    <name type="scientific">Imperialibacter roseus</name>
    <dbReference type="NCBI Taxonomy" id="1324217"/>
    <lineage>
        <taxon>Bacteria</taxon>
        <taxon>Pseudomonadati</taxon>
        <taxon>Bacteroidota</taxon>
        <taxon>Cytophagia</taxon>
        <taxon>Cytophagales</taxon>
        <taxon>Flammeovirgaceae</taxon>
        <taxon>Imperialibacter</taxon>
    </lineage>
</organism>
<evidence type="ECO:0000313" key="2">
    <source>
        <dbReference type="Proteomes" id="UP001302349"/>
    </source>
</evidence>
<evidence type="ECO:0000313" key="1">
    <source>
        <dbReference type="EMBL" id="WOK07992.1"/>
    </source>
</evidence>
<dbReference type="InterPro" id="IPR009057">
    <property type="entry name" value="Homeodomain-like_sf"/>
</dbReference>
<dbReference type="InterPro" id="IPR007367">
    <property type="entry name" value="DUF433"/>
</dbReference>
<dbReference type="Proteomes" id="UP001302349">
    <property type="component" value="Chromosome"/>
</dbReference>
<dbReference type="PANTHER" id="PTHR34849:SF3">
    <property type="entry name" value="SSR2962 PROTEIN"/>
    <property type="match status" value="1"/>
</dbReference>
<reference evidence="1 2" key="1">
    <citation type="journal article" date="2023" name="Microbiol. Resour. Announc.">
        <title>Complete Genome Sequence of Imperialibacter roseus strain P4T.</title>
        <authorList>
            <person name="Tizabi D.R."/>
            <person name="Bachvaroff T."/>
            <person name="Hill R.T."/>
        </authorList>
    </citation>
    <scope>NUCLEOTIDE SEQUENCE [LARGE SCALE GENOMIC DNA]</scope>
    <source>
        <strain evidence="1 2">P4T</strain>
    </source>
</reference>
<dbReference type="Gene3D" id="1.10.10.10">
    <property type="entry name" value="Winged helix-like DNA-binding domain superfamily/Winged helix DNA-binding domain"/>
    <property type="match status" value="1"/>
</dbReference>
<protein>
    <submittedName>
        <fullName evidence="1">DUF433 domain-containing protein</fullName>
    </submittedName>
</protein>
<dbReference type="SUPFAM" id="SSF46689">
    <property type="entry name" value="Homeodomain-like"/>
    <property type="match status" value="1"/>
</dbReference>
<name>A0ABZ0ITZ6_9BACT</name>
<sequence>MNWQDRIVSDKNILLGKPTIKGTRISVEFVLDRLANGWTEHMLLESYPHLSKEDLQAVFAYLNDCVKDGLLVEIRS</sequence>
<dbReference type="EMBL" id="CP136051">
    <property type="protein sequence ID" value="WOK07992.1"/>
    <property type="molecule type" value="Genomic_DNA"/>
</dbReference>
<gene>
    <name evidence="1" type="ORF">RT717_05025</name>
</gene>
<dbReference type="Pfam" id="PF04255">
    <property type="entry name" value="DUF433"/>
    <property type="match status" value="1"/>
</dbReference>
<keyword evidence="2" id="KW-1185">Reference proteome</keyword>
<dbReference type="InterPro" id="IPR036388">
    <property type="entry name" value="WH-like_DNA-bd_sf"/>
</dbReference>
<dbReference type="PANTHER" id="PTHR34849">
    <property type="entry name" value="SSL5025 PROTEIN"/>
    <property type="match status" value="1"/>
</dbReference>